<proteinExistence type="predicted"/>
<dbReference type="Proteomes" id="UP000239757">
    <property type="component" value="Unassembled WGS sequence"/>
</dbReference>
<dbReference type="InterPro" id="IPR025558">
    <property type="entry name" value="DUF4283"/>
</dbReference>
<feature type="domain" description="DUF4283" evidence="2">
    <location>
        <begin position="2"/>
        <end position="44"/>
    </location>
</feature>
<accession>A0A2P5XXC0</accession>
<dbReference type="AlphaFoldDB" id="A0A2P5XXC0"/>
<evidence type="ECO:0000313" key="3">
    <source>
        <dbReference type="EMBL" id="PPS07936.1"/>
    </source>
</evidence>
<evidence type="ECO:0000313" key="4">
    <source>
        <dbReference type="Proteomes" id="UP000239757"/>
    </source>
</evidence>
<reference evidence="3 4" key="1">
    <citation type="submission" date="2015-01" db="EMBL/GenBank/DDBJ databases">
        <title>Genome of allotetraploid Gossypium barbadense reveals genomic plasticity and fiber elongation in cotton evolution.</title>
        <authorList>
            <person name="Chen X."/>
            <person name="Liu X."/>
            <person name="Zhao B."/>
            <person name="Zheng H."/>
            <person name="Hu Y."/>
            <person name="Lu G."/>
            <person name="Yang C."/>
            <person name="Chen J."/>
            <person name="Shan C."/>
            <person name="Zhang L."/>
            <person name="Zhou Y."/>
            <person name="Wang L."/>
            <person name="Guo W."/>
            <person name="Bai Y."/>
            <person name="Ruan J."/>
            <person name="Shangguan X."/>
            <person name="Mao Y."/>
            <person name="Jiang J."/>
            <person name="Zhu Y."/>
            <person name="Lei J."/>
            <person name="Kang H."/>
            <person name="Chen S."/>
            <person name="He X."/>
            <person name="Wang R."/>
            <person name="Wang Y."/>
            <person name="Chen J."/>
            <person name="Wang L."/>
            <person name="Yu S."/>
            <person name="Wang B."/>
            <person name="Wei J."/>
            <person name="Song S."/>
            <person name="Lu X."/>
            <person name="Gao Z."/>
            <person name="Gu W."/>
            <person name="Deng X."/>
            <person name="Ma D."/>
            <person name="Wang S."/>
            <person name="Liang W."/>
            <person name="Fang L."/>
            <person name="Cai C."/>
            <person name="Zhu X."/>
            <person name="Zhou B."/>
            <person name="Zhang Y."/>
            <person name="Chen Z."/>
            <person name="Xu S."/>
            <person name="Zhu R."/>
            <person name="Wang S."/>
            <person name="Zhang T."/>
            <person name="Zhao G."/>
        </authorList>
    </citation>
    <scope>NUCLEOTIDE SEQUENCE [LARGE SCALE GENOMIC DNA]</scope>
    <source>
        <strain evidence="4">cv. Xinhai21</strain>
        <tissue evidence="3">Leaf</tissue>
    </source>
</reference>
<dbReference type="OrthoDB" id="1436208at2759"/>
<gene>
    <name evidence="3" type="ORF">GOBAR_AA12704</name>
</gene>
<evidence type="ECO:0000256" key="1">
    <source>
        <dbReference type="SAM" id="MobiDB-lite"/>
    </source>
</evidence>
<dbReference type="EMBL" id="KZ664087">
    <property type="protein sequence ID" value="PPS07936.1"/>
    <property type="molecule type" value="Genomic_DNA"/>
</dbReference>
<protein>
    <recommendedName>
        <fullName evidence="2">DUF4283 domain-containing protein</fullName>
    </recommendedName>
</protein>
<organism evidence="3 4">
    <name type="scientific">Gossypium barbadense</name>
    <name type="common">Sea Island cotton</name>
    <name type="synonym">Hibiscus barbadensis</name>
    <dbReference type="NCBI Taxonomy" id="3634"/>
    <lineage>
        <taxon>Eukaryota</taxon>
        <taxon>Viridiplantae</taxon>
        <taxon>Streptophyta</taxon>
        <taxon>Embryophyta</taxon>
        <taxon>Tracheophyta</taxon>
        <taxon>Spermatophyta</taxon>
        <taxon>Magnoliopsida</taxon>
        <taxon>eudicotyledons</taxon>
        <taxon>Gunneridae</taxon>
        <taxon>Pentapetalae</taxon>
        <taxon>rosids</taxon>
        <taxon>malvids</taxon>
        <taxon>Malvales</taxon>
        <taxon>Malvaceae</taxon>
        <taxon>Malvoideae</taxon>
        <taxon>Gossypium</taxon>
    </lineage>
</organism>
<dbReference type="Pfam" id="PF14111">
    <property type="entry name" value="DUF4283"/>
    <property type="match status" value="1"/>
</dbReference>
<evidence type="ECO:0000259" key="2">
    <source>
        <dbReference type="Pfam" id="PF14111"/>
    </source>
</evidence>
<name>A0A2P5XXC0_GOSBA</name>
<sequence>MDIDNDYFLGKFSDEMDFTKVLSEGPWVVYDRYLIEQPWTPKLSTLQPYPLNMVSSKGLSMSDLRQFLSAVVDFEENVSATNTEGNDPMISGAEVFYLGQAAENQDRNIEILENQNATKDGEEEPKQYSKASSSRLPDKDPKKISPSAGIRVGRGGTMKCQLTIL</sequence>
<feature type="region of interest" description="Disordered" evidence="1">
    <location>
        <begin position="114"/>
        <end position="154"/>
    </location>
</feature>